<dbReference type="InterPro" id="IPR036291">
    <property type="entry name" value="NAD(P)-bd_dom_sf"/>
</dbReference>
<reference evidence="5" key="1">
    <citation type="submission" date="2023-07" db="EMBL/GenBank/DDBJ databases">
        <title>Degradation of tert-butanol by M. austroafricanum TBA100.</title>
        <authorList>
            <person name="Helbich S."/>
            <person name="Vainshtein Y."/>
        </authorList>
    </citation>
    <scope>NUCLEOTIDE SEQUENCE</scope>
    <source>
        <strain evidence="5">TBA100</strain>
    </source>
</reference>
<evidence type="ECO:0000256" key="2">
    <source>
        <dbReference type="ARBA" id="ARBA00023002"/>
    </source>
</evidence>
<dbReference type="Proteomes" id="UP001172687">
    <property type="component" value="Unassembled WGS sequence"/>
</dbReference>
<keyword evidence="2" id="KW-0560">Oxidoreductase</keyword>
<dbReference type="PANTHER" id="PTHR22604:SF105">
    <property type="entry name" value="TRANS-1,2-DIHYDROBENZENE-1,2-DIOL DEHYDROGENASE"/>
    <property type="match status" value="1"/>
</dbReference>
<comment type="caution">
    <text evidence="5">The sequence shown here is derived from an EMBL/GenBank/DDBJ whole genome shotgun (WGS) entry which is preliminary data.</text>
</comment>
<feature type="domain" description="GFO/IDH/MocA-like oxidoreductase" evidence="4">
    <location>
        <begin position="131"/>
        <end position="243"/>
    </location>
</feature>
<evidence type="ECO:0000259" key="3">
    <source>
        <dbReference type="Pfam" id="PF01408"/>
    </source>
</evidence>
<dbReference type="InterPro" id="IPR050984">
    <property type="entry name" value="Gfo/Idh/MocA_domain"/>
</dbReference>
<name>A0ABT8HJA2_MYCAO</name>
<dbReference type="Gene3D" id="3.30.360.10">
    <property type="entry name" value="Dihydrodipicolinate Reductase, domain 2"/>
    <property type="match status" value="1"/>
</dbReference>
<proteinExistence type="inferred from homology"/>
<dbReference type="PANTHER" id="PTHR22604">
    <property type="entry name" value="OXIDOREDUCTASES"/>
    <property type="match status" value="1"/>
</dbReference>
<gene>
    <name evidence="5" type="ORF">QYF68_23935</name>
</gene>
<dbReference type="Pfam" id="PF22725">
    <property type="entry name" value="GFO_IDH_MocA_C3"/>
    <property type="match status" value="1"/>
</dbReference>
<dbReference type="RefSeq" id="WP_011781127.1">
    <property type="nucleotide sequence ID" value="NZ_CP070380.1"/>
</dbReference>
<evidence type="ECO:0000256" key="1">
    <source>
        <dbReference type="ARBA" id="ARBA00010928"/>
    </source>
</evidence>
<dbReference type="SUPFAM" id="SSF55347">
    <property type="entry name" value="Glyceraldehyde-3-phosphate dehydrogenase-like, C-terminal domain"/>
    <property type="match status" value="1"/>
</dbReference>
<evidence type="ECO:0000313" key="6">
    <source>
        <dbReference type="Proteomes" id="UP001172687"/>
    </source>
</evidence>
<protein>
    <submittedName>
        <fullName evidence="5">Gfo/Idh/MocA family oxidoreductase</fullName>
    </submittedName>
</protein>
<organism evidence="5 6">
    <name type="scientific">Mycolicibacterium austroafricanum</name>
    <name type="common">Mycobacterium austroafricanum</name>
    <dbReference type="NCBI Taxonomy" id="39687"/>
    <lineage>
        <taxon>Bacteria</taxon>
        <taxon>Bacillati</taxon>
        <taxon>Actinomycetota</taxon>
        <taxon>Actinomycetes</taxon>
        <taxon>Mycobacteriales</taxon>
        <taxon>Mycobacteriaceae</taxon>
        <taxon>Mycolicibacterium</taxon>
    </lineage>
</organism>
<dbReference type="Pfam" id="PF01408">
    <property type="entry name" value="GFO_IDH_MocA"/>
    <property type="match status" value="1"/>
</dbReference>
<dbReference type="InterPro" id="IPR000683">
    <property type="entry name" value="Gfo/Idh/MocA-like_OxRdtase_N"/>
</dbReference>
<evidence type="ECO:0000259" key="4">
    <source>
        <dbReference type="Pfam" id="PF22725"/>
    </source>
</evidence>
<evidence type="ECO:0000313" key="5">
    <source>
        <dbReference type="EMBL" id="MDN4520844.1"/>
    </source>
</evidence>
<keyword evidence="6" id="KW-1185">Reference proteome</keyword>
<comment type="similarity">
    <text evidence="1">Belongs to the Gfo/Idh/MocA family.</text>
</comment>
<sequence>MSLRIGILGASRIAASAIVEPARELGHRLIAVAARDPLRTQAFADKYGVERVLASYQDVVTDPQVDIVYNPLANALHAPWNLAAVAAGKPVLTEKPYARDRGEAARVAAAADAAGVTVMEGFHYLFHPVTQRALSLAGDGTLGELTRIEVRMGMPAPQSDDPRWSLELAGGALMDLGCYGLHVMRRFGTPSVLAATAVQRTPGVDERFDAELVFPSGLTGLTTNSMVDDEYSFTLRLIGTRGEAFVHDFIKPHDDDRLTLHTEDGTTVERHGTRTSYTYQLEAFTDHVERGTPIPLDTADAVANMALIDEAYRAAGMSPR</sequence>
<dbReference type="InterPro" id="IPR055170">
    <property type="entry name" value="GFO_IDH_MocA-like_dom"/>
</dbReference>
<dbReference type="SUPFAM" id="SSF51735">
    <property type="entry name" value="NAD(P)-binding Rossmann-fold domains"/>
    <property type="match status" value="1"/>
</dbReference>
<dbReference type="Gene3D" id="3.40.50.720">
    <property type="entry name" value="NAD(P)-binding Rossmann-like Domain"/>
    <property type="match status" value="1"/>
</dbReference>
<accession>A0ABT8HJA2</accession>
<feature type="domain" description="Gfo/Idh/MocA-like oxidoreductase N-terminal" evidence="3">
    <location>
        <begin position="3"/>
        <end position="122"/>
    </location>
</feature>
<dbReference type="EMBL" id="JAUHTC010000084">
    <property type="protein sequence ID" value="MDN4520844.1"/>
    <property type="molecule type" value="Genomic_DNA"/>
</dbReference>